<dbReference type="SUPFAM" id="SSF53474">
    <property type="entry name" value="alpha/beta-Hydrolases"/>
    <property type="match status" value="1"/>
</dbReference>
<proteinExistence type="predicted"/>
<feature type="domain" description="AB hydrolase-1" evidence="1">
    <location>
        <begin position="108"/>
        <end position="302"/>
    </location>
</feature>
<dbReference type="OrthoDB" id="5733028at2"/>
<gene>
    <name evidence="2" type="ORF">SAMN05216217_105107</name>
</gene>
<name>A0A1I4QYU6_9GAMM</name>
<dbReference type="InterPro" id="IPR029058">
    <property type="entry name" value="AB_hydrolase_fold"/>
</dbReference>
<dbReference type="STRING" id="1720063.SAMN05216217_105107"/>
<dbReference type="Gene3D" id="3.40.50.1820">
    <property type="entry name" value="alpha/beta hydrolase"/>
    <property type="match status" value="1"/>
</dbReference>
<evidence type="ECO:0000313" key="2">
    <source>
        <dbReference type="EMBL" id="SFM44896.1"/>
    </source>
</evidence>
<dbReference type="RefSeq" id="WP_093474562.1">
    <property type="nucleotide sequence ID" value="NZ_FOUI01000005.1"/>
</dbReference>
<protein>
    <submittedName>
        <fullName evidence="2">Pimeloyl-ACP methyl ester carboxylesterase</fullName>
    </submittedName>
</protein>
<sequence>MDIVLGMAGLLVVVLFSLRRWLLRREIPQQQAMDFNGELYRVGNAAIARRHCTQAHTSVIVMPGFMENFLYFTEFYSDPDIELILLTSSDYHLPVNHPRFSKADWAKPADYPAGTIASDAHMLNLALQHLCSCEHIRVHGHSRGGAVVLEAARQRPDLFESVEVLLEAPVLPQAKPRMQLSALLLWALPLLLPLWQQQPINARNRPLWGSLDNPRKRELIMGTPFNPRNAAIMLTNLRDMHNWTHNTGTDVFQHVRRGAILVPDADMILDTHSMRSSAQQAENLQLIDVPGGSHFVIPDYPDSIPPVSQ</sequence>
<organism evidence="2 3">
    <name type="scientific">Halopseudomonas yangmingensis</name>
    <dbReference type="NCBI Taxonomy" id="1720063"/>
    <lineage>
        <taxon>Bacteria</taxon>
        <taxon>Pseudomonadati</taxon>
        <taxon>Pseudomonadota</taxon>
        <taxon>Gammaproteobacteria</taxon>
        <taxon>Pseudomonadales</taxon>
        <taxon>Pseudomonadaceae</taxon>
        <taxon>Halopseudomonas</taxon>
    </lineage>
</organism>
<dbReference type="EMBL" id="FOUI01000005">
    <property type="protein sequence ID" value="SFM44896.1"/>
    <property type="molecule type" value="Genomic_DNA"/>
</dbReference>
<evidence type="ECO:0000313" key="3">
    <source>
        <dbReference type="Proteomes" id="UP000243629"/>
    </source>
</evidence>
<dbReference type="InterPro" id="IPR000073">
    <property type="entry name" value="AB_hydrolase_1"/>
</dbReference>
<evidence type="ECO:0000259" key="1">
    <source>
        <dbReference type="Pfam" id="PF12697"/>
    </source>
</evidence>
<keyword evidence="3" id="KW-1185">Reference proteome</keyword>
<dbReference type="Pfam" id="PF12697">
    <property type="entry name" value="Abhydrolase_6"/>
    <property type="match status" value="1"/>
</dbReference>
<accession>A0A1I4QYU6</accession>
<dbReference type="AlphaFoldDB" id="A0A1I4QYU6"/>
<reference evidence="3" key="1">
    <citation type="submission" date="2016-10" db="EMBL/GenBank/DDBJ databases">
        <authorList>
            <person name="Varghese N."/>
            <person name="Submissions S."/>
        </authorList>
    </citation>
    <scope>NUCLEOTIDE SEQUENCE [LARGE SCALE GENOMIC DNA]</scope>
    <source>
        <strain evidence="3">DSM 24213</strain>
    </source>
</reference>
<dbReference type="Proteomes" id="UP000243629">
    <property type="component" value="Unassembled WGS sequence"/>
</dbReference>